<keyword evidence="2" id="KW-0472">Membrane</keyword>
<evidence type="ECO:0000256" key="1">
    <source>
        <dbReference type="SAM" id="MobiDB-lite"/>
    </source>
</evidence>
<dbReference type="Proteomes" id="UP000624244">
    <property type="component" value="Unassembled WGS sequence"/>
</dbReference>
<keyword evidence="2" id="KW-1133">Transmembrane helix</keyword>
<evidence type="ECO:0000256" key="2">
    <source>
        <dbReference type="SAM" id="Phobius"/>
    </source>
</evidence>
<reference evidence="3" key="1">
    <citation type="submission" date="2019-11" db="EMBL/GenBank/DDBJ databases">
        <title>Bipolaris sorokiniana Genome sequencing.</title>
        <authorList>
            <person name="Wang H."/>
        </authorList>
    </citation>
    <scope>NUCLEOTIDE SEQUENCE</scope>
</reference>
<protein>
    <submittedName>
        <fullName evidence="3">Uncharacterized protein</fullName>
    </submittedName>
</protein>
<comment type="caution">
    <text evidence="3">The sequence shown here is derived from an EMBL/GenBank/DDBJ whole genome shotgun (WGS) entry which is preliminary data.</text>
</comment>
<organism evidence="3 4">
    <name type="scientific">Cochliobolus sativus</name>
    <name type="common">Common root rot and spot blotch fungus</name>
    <name type="synonym">Bipolaris sorokiniana</name>
    <dbReference type="NCBI Taxonomy" id="45130"/>
    <lineage>
        <taxon>Eukaryota</taxon>
        <taxon>Fungi</taxon>
        <taxon>Dikarya</taxon>
        <taxon>Ascomycota</taxon>
        <taxon>Pezizomycotina</taxon>
        <taxon>Dothideomycetes</taxon>
        <taxon>Pleosporomycetidae</taxon>
        <taxon>Pleosporales</taxon>
        <taxon>Pleosporineae</taxon>
        <taxon>Pleosporaceae</taxon>
        <taxon>Bipolaris</taxon>
    </lineage>
</organism>
<feature type="region of interest" description="Disordered" evidence="1">
    <location>
        <begin position="1"/>
        <end position="21"/>
    </location>
</feature>
<gene>
    <name evidence="3" type="ORF">GGP41_007043</name>
</gene>
<sequence>MRSSIRRAAPSSQTKIKHESVNFVEDNNAPVSLIEVRSDGSSRKSQVTKSLVETYIQNDFQTHPNKQPSSSQQPDHETIKLFCSQRTGLYDGSLTPISLSLQMYTFIAPFARIPDVYPSILDQRALVNSFTQPQIPAHLSHTPLHDVRENYLSFVIQSIPGAMNYVCASLSLTYHFPSRQMYIFMHGLATANYDHFARDVEEGAANQSAFIIPSMIVQHNLSELGKVITRWHDQIYWHERALGIRFDHHDSIDLANLDFTALSRTLNAANTQLAYIAWSCKSTARLLDFLDQVTDRYRLQAMAHGEPENDISHIANLLSETHEHLRAWNVGLQDRTDYLSKRGQALVQTIYSGIAQRDAATSLSLASTSTSLARSSQSVAISTSRDSAVMKIIAAMTMIFLPATFTATFFSTTFFDFNNDLNGRMYSSWLWLYFLVTFILTLVVMLITWWLWKKKEKEVAASLNTK</sequence>
<proteinExistence type="predicted"/>
<feature type="transmembrane region" description="Helical" evidence="2">
    <location>
        <begin position="430"/>
        <end position="452"/>
    </location>
</feature>
<keyword evidence="2" id="KW-0812">Transmembrane</keyword>
<evidence type="ECO:0000313" key="4">
    <source>
        <dbReference type="Proteomes" id="UP000624244"/>
    </source>
</evidence>
<accession>A0A8H5ZTW7</accession>
<name>A0A8H5ZTW7_COCSA</name>
<dbReference type="Gene3D" id="1.20.58.340">
    <property type="entry name" value="Magnesium transport protein CorA, transmembrane region"/>
    <property type="match status" value="1"/>
</dbReference>
<evidence type="ECO:0000313" key="3">
    <source>
        <dbReference type="EMBL" id="KAF5854225.1"/>
    </source>
</evidence>
<dbReference type="AlphaFoldDB" id="A0A8H5ZTW7"/>
<feature type="transmembrane region" description="Helical" evidence="2">
    <location>
        <begin position="392"/>
        <end position="410"/>
    </location>
</feature>
<dbReference type="EMBL" id="WNKQ01000001">
    <property type="protein sequence ID" value="KAF5854225.1"/>
    <property type="molecule type" value="Genomic_DNA"/>
</dbReference>